<dbReference type="EMBL" id="SRMA01026835">
    <property type="protein sequence ID" value="TRY66608.1"/>
    <property type="molecule type" value="Genomic_DNA"/>
</dbReference>
<comment type="caution">
    <text evidence="1">The sequence shown here is derived from an EMBL/GenBank/DDBJ whole genome shotgun (WGS) entry which is preliminary data.</text>
</comment>
<keyword evidence="2" id="KW-1185">Reference proteome</keyword>
<accession>A0A553NME9</accession>
<reference evidence="1 2" key="1">
    <citation type="journal article" date="2019" name="Sci. Data">
        <title>Hybrid genome assembly and annotation of Danionella translucida.</title>
        <authorList>
            <person name="Kadobianskyi M."/>
            <person name="Schulze L."/>
            <person name="Schuelke M."/>
            <person name="Judkewitz B."/>
        </authorList>
    </citation>
    <scope>NUCLEOTIDE SEQUENCE [LARGE SCALE GENOMIC DNA]</scope>
    <source>
        <strain evidence="1 2">Bolton</strain>
    </source>
</reference>
<organism evidence="1 2">
    <name type="scientific">Danionella cerebrum</name>
    <dbReference type="NCBI Taxonomy" id="2873325"/>
    <lineage>
        <taxon>Eukaryota</taxon>
        <taxon>Metazoa</taxon>
        <taxon>Chordata</taxon>
        <taxon>Craniata</taxon>
        <taxon>Vertebrata</taxon>
        <taxon>Euteleostomi</taxon>
        <taxon>Actinopterygii</taxon>
        <taxon>Neopterygii</taxon>
        <taxon>Teleostei</taxon>
        <taxon>Ostariophysi</taxon>
        <taxon>Cypriniformes</taxon>
        <taxon>Danionidae</taxon>
        <taxon>Danioninae</taxon>
        <taxon>Danionella</taxon>
    </lineage>
</organism>
<dbReference type="PANTHER" id="PTHR21937">
    <property type="entry name" value="CCDC66 DOMAIN-CONTAINING PROTEIN"/>
    <property type="match status" value="1"/>
</dbReference>
<protein>
    <submittedName>
        <fullName evidence="1">Uncharacterized protein</fullName>
    </submittedName>
</protein>
<name>A0A553NME9_9TELE</name>
<dbReference type="AlphaFoldDB" id="A0A553NME9"/>
<dbReference type="OrthoDB" id="6162046at2759"/>
<evidence type="ECO:0000313" key="1">
    <source>
        <dbReference type="EMBL" id="TRY66608.1"/>
    </source>
</evidence>
<sequence length="217" mass="24022">MEGKVSVSNEEVLSRAPDGMSPCLAYSKELSLNISTMKDFVLSLLSRGYGQRVPNADGHEGRLEVCFEPEDYFNWKSQHPLLNLTSSGRFFGGMESVPPKTFSTRRGPLILYSEDLASTYQSGLANRKRKAPSCSKQDAEKQLNMLQDLTGAIPAFGKKKLCLKFLLKATEPESWDVNLSDRPVPSKSSRSLLPIEVETQVQVRVTDSTAVGLLYQA</sequence>
<dbReference type="STRING" id="623744.A0A553NME9"/>
<evidence type="ECO:0000313" key="2">
    <source>
        <dbReference type="Proteomes" id="UP000316079"/>
    </source>
</evidence>
<dbReference type="PANTHER" id="PTHR21937:SF5">
    <property type="entry name" value="GENE 973-RELATED"/>
    <property type="match status" value="1"/>
</dbReference>
<proteinExistence type="predicted"/>
<gene>
    <name evidence="1" type="ORF">DNTS_025351</name>
</gene>
<dbReference type="Proteomes" id="UP000316079">
    <property type="component" value="Unassembled WGS sequence"/>
</dbReference>
<dbReference type="InterPro" id="IPR031440">
    <property type="entry name" value="DUF4670"/>
</dbReference>